<keyword evidence="1" id="KW-0472">Membrane</keyword>
<keyword evidence="2" id="KW-0732">Signal</keyword>
<sequence>MPSKTRRRATLVLAVLVALVATLFAAGSARAETDVDKIGQALRSRPVYVDPRASDALSTQQARTLADRIRAADVPVYVAVLPDDRAYGGERIFLRLREATDRPGVYAVALGSSFGAASDASVLPGSTSQALAEQNLRRHPGDLPKVLDGFVADVAAAIHGRSADGDQGAPDSTGSSMGAALVLLIILVVLAGSALFAMGRTRKRRRERERAELEQVRGAVQEDITAYGEKLSGLAFNPSDPSSTPEMVDDYGRALDAYEKAKTKSDTARRPEDVRAVTEALEDGHFSLAVLGARREGTPLPERRPPCFFDPRHGPSVRDVTWAPAGGAERSVPACAADATRVEQGLDPDARTVPVGGERRPYWEAGPAYGPWAGGYFGGYGAALLPALLVGTLLGGSLSPGYDEAGAFGDAGDYGGFGDGGDYGGGFGDGDFGGGFGGGFGDGG</sequence>
<evidence type="ECO:0008006" key="5">
    <source>
        <dbReference type="Google" id="ProtNLM"/>
    </source>
</evidence>
<proteinExistence type="predicted"/>
<protein>
    <recommendedName>
        <fullName evidence="5">TPM domain-containing protein</fullName>
    </recommendedName>
</protein>
<evidence type="ECO:0000256" key="1">
    <source>
        <dbReference type="SAM" id="Phobius"/>
    </source>
</evidence>
<keyword evidence="1" id="KW-0812">Transmembrane</keyword>
<reference evidence="3 4" key="1">
    <citation type="submission" date="2021-01" db="EMBL/GenBank/DDBJ databases">
        <title>WGS of actinomycetes isolated from Thailand.</title>
        <authorList>
            <person name="Thawai C."/>
        </authorList>
    </citation>
    <scope>NUCLEOTIDE SEQUENCE [LARGE SCALE GENOMIC DNA]</scope>
    <source>
        <strain evidence="3 4">CA1R205</strain>
    </source>
</reference>
<feature type="transmembrane region" description="Helical" evidence="1">
    <location>
        <begin position="177"/>
        <end position="198"/>
    </location>
</feature>
<dbReference type="RefSeq" id="WP_201874643.1">
    <property type="nucleotide sequence ID" value="NZ_JAERRF010000006.1"/>
</dbReference>
<feature type="chain" id="PRO_5045127535" description="TPM domain-containing protein" evidence="2">
    <location>
        <begin position="32"/>
        <end position="444"/>
    </location>
</feature>
<name>A0ABS1NBD3_9ACTN</name>
<accession>A0ABS1NBD3</accession>
<evidence type="ECO:0000313" key="4">
    <source>
        <dbReference type="Proteomes" id="UP000634229"/>
    </source>
</evidence>
<evidence type="ECO:0000256" key="2">
    <source>
        <dbReference type="SAM" id="SignalP"/>
    </source>
</evidence>
<gene>
    <name evidence="3" type="ORF">JK363_12040</name>
</gene>
<comment type="caution">
    <text evidence="3">The sequence shown here is derived from an EMBL/GenBank/DDBJ whole genome shotgun (WGS) entry which is preliminary data.</text>
</comment>
<organism evidence="3 4">
    <name type="scientific">Streptomyces coffeae</name>
    <dbReference type="NCBI Taxonomy" id="621382"/>
    <lineage>
        <taxon>Bacteria</taxon>
        <taxon>Bacillati</taxon>
        <taxon>Actinomycetota</taxon>
        <taxon>Actinomycetes</taxon>
        <taxon>Kitasatosporales</taxon>
        <taxon>Streptomycetaceae</taxon>
        <taxon>Streptomyces</taxon>
    </lineage>
</organism>
<feature type="signal peptide" evidence="2">
    <location>
        <begin position="1"/>
        <end position="31"/>
    </location>
</feature>
<keyword evidence="4" id="KW-1185">Reference proteome</keyword>
<dbReference type="EMBL" id="JAERRF010000006">
    <property type="protein sequence ID" value="MBL1097393.1"/>
    <property type="molecule type" value="Genomic_DNA"/>
</dbReference>
<evidence type="ECO:0000313" key="3">
    <source>
        <dbReference type="EMBL" id="MBL1097393.1"/>
    </source>
</evidence>
<dbReference type="Proteomes" id="UP000634229">
    <property type="component" value="Unassembled WGS sequence"/>
</dbReference>
<keyword evidence="1" id="KW-1133">Transmembrane helix</keyword>